<sequence length="395" mass="45320">MSDQVRSMCPVCSTSDWNIFFEMLDVPIFCNVLWSDRQAAIDCARGNIRLSFCHHCGFIGNSEFNPELLEYTEFYENSLDFSPRFQEYAKNLALKLINNHDLHHKAIIEIGCGKGDFLVSLCEMGDNRGVGFDPTYVPLPEHKRLGNRVQFIQDLYSEDYAHYQGDFIVCRHTLEHIQNPTALLNNLRRAIGDRSNTTIFFEVPNGLDTFHHMAIWDIIYEHCCYFTPISLSYTFTRSGFNIHNLTEEFRGQFLCIEVSPGNSLEATTNSLTDDVKKTTRDINTFATKFRSKVTTWQHELEKSLAQGHRVVVWGAGSKGVTFLNILKTQSRIDYVVDINPRKQGMYIAGTGQRIVSPEFLQDYQPDVVLIMNSIYKHEIQQTLESLGLNPELRSV</sequence>
<dbReference type="Pfam" id="PF08484">
    <property type="entry name" value="Methyltransf_14"/>
    <property type="match status" value="1"/>
</dbReference>
<dbReference type="CDD" id="cd02440">
    <property type="entry name" value="AdoMet_MTases"/>
    <property type="match status" value="1"/>
</dbReference>
<evidence type="ECO:0000259" key="1">
    <source>
        <dbReference type="Pfam" id="PF08484"/>
    </source>
</evidence>
<proteinExistence type="predicted"/>
<dbReference type="Proteomes" id="UP000717364">
    <property type="component" value="Unassembled WGS sequence"/>
</dbReference>
<dbReference type="PANTHER" id="PTHR43861">
    <property type="entry name" value="TRANS-ACONITATE 2-METHYLTRANSFERASE-RELATED"/>
    <property type="match status" value="1"/>
</dbReference>
<protein>
    <submittedName>
        <fullName evidence="2">Methyltransferase domain-containing protein</fullName>
    </submittedName>
</protein>
<keyword evidence="3" id="KW-1185">Reference proteome</keyword>
<dbReference type="InterPro" id="IPR029063">
    <property type="entry name" value="SAM-dependent_MTases_sf"/>
</dbReference>
<keyword evidence="2" id="KW-0808">Transferase</keyword>
<dbReference type="RefSeq" id="WP_407658785.1">
    <property type="nucleotide sequence ID" value="NZ_JADOES010000004.1"/>
</dbReference>
<dbReference type="Gene3D" id="3.40.50.720">
    <property type="entry name" value="NAD(P)-binding Rossmann-like Domain"/>
    <property type="match status" value="1"/>
</dbReference>
<dbReference type="Gene3D" id="3.40.50.150">
    <property type="entry name" value="Vaccinia Virus protein VP39"/>
    <property type="match status" value="1"/>
</dbReference>
<evidence type="ECO:0000313" key="3">
    <source>
        <dbReference type="Proteomes" id="UP000717364"/>
    </source>
</evidence>
<feature type="domain" description="C-methyltransferase" evidence="1">
    <location>
        <begin position="281"/>
        <end position="384"/>
    </location>
</feature>
<dbReference type="InterPro" id="IPR013691">
    <property type="entry name" value="MeTrfase_14"/>
</dbReference>
<evidence type="ECO:0000313" key="2">
    <source>
        <dbReference type="EMBL" id="MBT9314439.1"/>
    </source>
</evidence>
<organism evidence="2 3">
    <name type="scientific">Leptothoe spongobia TAU-MAC 1115</name>
    <dbReference type="NCBI Taxonomy" id="1967444"/>
    <lineage>
        <taxon>Bacteria</taxon>
        <taxon>Bacillati</taxon>
        <taxon>Cyanobacteriota</taxon>
        <taxon>Cyanophyceae</taxon>
        <taxon>Nodosilineales</taxon>
        <taxon>Cymatolegaceae</taxon>
        <taxon>Leptothoe</taxon>
        <taxon>Leptothoe spongobia</taxon>
    </lineage>
</organism>
<dbReference type="GO" id="GO:0008168">
    <property type="term" value="F:methyltransferase activity"/>
    <property type="evidence" value="ECO:0007669"/>
    <property type="project" value="UniProtKB-KW"/>
</dbReference>
<name>A0A947GGN0_9CYAN</name>
<reference evidence="2" key="2">
    <citation type="journal article" date="2021" name="Mar. Drugs">
        <title>Genome Reduction and Secondary Metabolism of the Marine Sponge-Associated Cyanobacterium Leptothoe.</title>
        <authorList>
            <person name="Konstantinou D."/>
            <person name="Popin R.V."/>
            <person name="Fewer D.P."/>
            <person name="Sivonen K."/>
            <person name="Gkelis S."/>
        </authorList>
    </citation>
    <scope>NUCLEOTIDE SEQUENCE</scope>
    <source>
        <strain evidence="2">TAU-MAC 1115</strain>
    </source>
</reference>
<dbReference type="EMBL" id="JADOES010000004">
    <property type="protein sequence ID" value="MBT9314439.1"/>
    <property type="molecule type" value="Genomic_DNA"/>
</dbReference>
<dbReference type="Pfam" id="PF13489">
    <property type="entry name" value="Methyltransf_23"/>
    <property type="match status" value="1"/>
</dbReference>
<comment type="caution">
    <text evidence="2">The sequence shown here is derived from an EMBL/GenBank/DDBJ whole genome shotgun (WGS) entry which is preliminary data.</text>
</comment>
<reference evidence="2" key="1">
    <citation type="submission" date="2020-11" db="EMBL/GenBank/DDBJ databases">
        <authorList>
            <person name="Konstantinou D."/>
            <person name="Gkelis S."/>
            <person name="Popin R."/>
            <person name="Fewer D."/>
            <person name="Sivonen K."/>
        </authorList>
    </citation>
    <scope>NUCLEOTIDE SEQUENCE</scope>
    <source>
        <strain evidence="2">TAU-MAC 1115</strain>
    </source>
</reference>
<dbReference type="SUPFAM" id="SSF53335">
    <property type="entry name" value="S-adenosyl-L-methionine-dependent methyltransferases"/>
    <property type="match status" value="1"/>
</dbReference>
<dbReference type="GO" id="GO:0032259">
    <property type="term" value="P:methylation"/>
    <property type="evidence" value="ECO:0007669"/>
    <property type="project" value="UniProtKB-KW"/>
</dbReference>
<keyword evidence="2" id="KW-0489">Methyltransferase</keyword>
<accession>A0A947GGN0</accession>
<dbReference type="AlphaFoldDB" id="A0A947GGN0"/>
<gene>
    <name evidence="2" type="ORF">IXB50_03270</name>
</gene>